<sequence length="60" mass="6674">MQIKQLNPIPIKPVDNCKIGRDMRLSFSIISTVFQLIFCEIYLTIAAVAVNNTAVAVYST</sequence>
<keyword evidence="2" id="KW-1185">Reference proteome</keyword>
<protein>
    <submittedName>
        <fullName evidence="3">7TM GPCR serpentine receptor class x (Srx) domain-containing protein</fullName>
    </submittedName>
</protein>
<feature type="transmembrane region" description="Helical" evidence="1">
    <location>
        <begin position="27"/>
        <end position="50"/>
    </location>
</feature>
<accession>A0A0M3HXG1</accession>
<dbReference type="Proteomes" id="UP000036681">
    <property type="component" value="Unplaced"/>
</dbReference>
<name>A0A0M3HXG1_ASCLU</name>
<evidence type="ECO:0000256" key="1">
    <source>
        <dbReference type="SAM" id="Phobius"/>
    </source>
</evidence>
<evidence type="ECO:0000313" key="2">
    <source>
        <dbReference type="Proteomes" id="UP000036681"/>
    </source>
</evidence>
<organism evidence="2 3">
    <name type="scientific">Ascaris lumbricoides</name>
    <name type="common">Giant roundworm</name>
    <dbReference type="NCBI Taxonomy" id="6252"/>
    <lineage>
        <taxon>Eukaryota</taxon>
        <taxon>Metazoa</taxon>
        <taxon>Ecdysozoa</taxon>
        <taxon>Nematoda</taxon>
        <taxon>Chromadorea</taxon>
        <taxon>Rhabditida</taxon>
        <taxon>Spirurina</taxon>
        <taxon>Ascaridomorpha</taxon>
        <taxon>Ascaridoidea</taxon>
        <taxon>Ascarididae</taxon>
        <taxon>Ascaris</taxon>
    </lineage>
</organism>
<evidence type="ECO:0000313" key="3">
    <source>
        <dbReference type="WBParaSite" id="ALUE_0000800701-mRNA-1"/>
    </source>
</evidence>
<reference evidence="3" key="1">
    <citation type="submission" date="2017-02" db="UniProtKB">
        <authorList>
            <consortium name="WormBaseParasite"/>
        </authorList>
    </citation>
    <scope>IDENTIFICATION</scope>
</reference>
<keyword evidence="1" id="KW-0472">Membrane</keyword>
<proteinExistence type="predicted"/>
<keyword evidence="1" id="KW-0812">Transmembrane</keyword>
<dbReference type="WBParaSite" id="ALUE_0000800701-mRNA-1">
    <property type="protein sequence ID" value="ALUE_0000800701-mRNA-1"/>
    <property type="gene ID" value="ALUE_0000800701"/>
</dbReference>
<dbReference type="AlphaFoldDB" id="A0A0M3HXG1"/>
<keyword evidence="1" id="KW-1133">Transmembrane helix</keyword>